<proteinExistence type="predicted"/>
<dbReference type="GO" id="GO:0005930">
    <property type="term" value="C:axoneme"/>
    <property type="evidence" value="ECO:0007669"/>
    <property type="project" value="TreeGrafter"/>
</dbReference>
<feature type="domain" description="CASC1 C-terminal" evidence="2">
    <location>
        <begin position="151"/>
        <end position="317"/>
    </location>
</feature>
<comment type="caution">
    <text evidence="3">The sequence shown here is derived from an EMBL/GenBank/DDBJ whole genome shotgun (WGS) entry which is preliminary data.</text>
</comment>
<accession>A0A8S4A092</accession>
<dbReference type="GO" id="GO:0008017">
    <property type="term" value="F:microtubule binding"/>
    <property type="evidence" value="ECO:0007669"/>
    <property type="project" value="TreeGrafter"/>
</dbReference>
<dbReference type="OrthoDB" id="297923at2759"/>
<feature type="region of interest" description="Disordered" evidence="1">
    <location>
        <begin position="1"/>
        <end position="24"/>
    </location>
</feature>
<dbReference type="PANTHER" id="PTHR20929:SF11">
    <property type="entry name" value="DYNEIN AXONEMAL INTERMEDIATE CHAIN 7"/>
    <property type="match status" value="1"/>
</dbReference>
<keyword evidence="4" id="KW-1185">Reference proteome</keyword>
<dbReference type="EMBL" id="CAJHNH020006112">
    <property type="protein sequence ID" value="CAG5133325.1"/>
    <property type="molecule type" value="Genomic_DNA"/>
</dbReference>
<name>A0A8S4A092_9EUPU</name>
<dbReference type="InterPro" id="IPR023247">
    <property type="entry name" value="IC97/Dnai7-like"/>
</dbReference>
<protein>
    <recommendedName>
        <fullName evidence="2">CASC1 C-terminal domain-containing protein</fullName>
    </recommendedName>
</protein>
<evidence type="ECO:0000313" key="3">
    <source>
        <dbReference type="EMBL" id="CAG5133325.1"/>
    </source>
</evidence>
<dbReference type="AlphaFoldDB" id="A0A8S4A092"/>
<organism evidence="3 4">
    <name type="scientific">Candidula unifasciata</name>
    <dbReference type="NCBI Taxonomy" id="100452"/>
    <lineage>
        <taxon>Eukaryota</taxon>
        <taxon>Metazoa</taxon>
        <taxon>Spiralia</taxon>
        <taxon>Lophotrochozoa</taxon>
        <taxon>Mollusca</taxon>
        <taxon>Gastropoda</taxon>
        <taxon>Heterobranchia</taxon>
        <taxon>Euthyneura</taxon>
        <taxon>Panpulmonata</taxon>
        <taxon>Eupulmonata</taxon>
        <taxon>Stylommatophora</taxon>
        <taxon>Helicina</taxon>
        <taxon>Helicoidea</taxon>
        <taxon>Geomitridae</taxon>
        <taxon>Candidula</taxon>
    </lineage>
</organism>
<dbReference type="InterPro" id="IPR022110">
    <property type="entry name" value="CASC1_C"/>
</dbReference>
<dbReference type="Proteomes" id="UP000678393">
    <property type="component" value="Unassembled WGS sequence"/>
</dbReference>
<feature type="non-terminal residue" evidence="3">
    <location>
        <position position="404"/>
    </location>
</feature>
<evidence type="ECO:0000259" key="2">
    <source>
        <dbReference type="Pfam" id="PF12366"/>
    </source>
</evidence>
<sequence>DLLAALRSPPENGDVEEHKEDEQTVEIVEEDYPNPPTPEMPEWEDFDEEDDVIDLRANDILGGVYMFDLLQMPPQPKTIGSWIITQLIDPPEISFLDYVADSHAGDNNKDNKDNKDAKKDEKPPIPVNMVLPEDVIFLEQPQVARWDYTRKFWTTRGFSDLSFDEDARTFGFKTAEFGTFCLLQDSYINMPFQSWEMRPRKINSAVLSITAAIVEVQIEIRDALCCLTEPQDRPELKSIRGRWVTPAELILNMKKAGINIFPNEDSSRFVSIQNKHPLAEDRVYQQMALTASSMAYAWSKWNGERGRDEIVFQAAESMDDGPLMEEEWSVFLATKRHAKKLKMTEFDDNFSEEGPEEITFKSTLYHLVSCVASENALDRIKDTNFQFVDCVYQLLTATRLLTYS</sequence>
<dbReference type="Pfam" id="PF12366">
    <property type="entry name" value="Casc1_C"/>
    <property type="match status" value="1"/>
</dbReference>
<reference evidence="3" key="1">
    <citation type="submission" date="2021-04" db="EMBL/GenBank/DDBJ databases">
        <authorList>
            <consortium name="Molecular Ecology Group"/>
        </authorList>
    </citation>
    <scope>NUCLEOTIDE SEQUENCE</scope>
</reference>
<feature type="region of interest" description="Disordered" evidence="1">
    <location>
        <begin position="104"/>
        <end position="125"/>
    </location>
</feature>
<gene>
    <name evidence="3" type="ORF">CUNI_LOCUS18883</name>
</gene>
<evidence type="ECO:0000256" key="1">
    <source>
        <dbReference type="SAM" id="MobiDB-lite"/>
    </source>
</evidence>
<feature type="compositionally biased region" description="Basic and acidic residues" evidence="1">
    <location>
        <begin position="104"/>
        <end position="123"/>
    </location>
</feature>
<dbReference type="PRINTS" id="PR02043">
    <property type="entry name" value="CANCERSCCP1"/>
</dbReference>
<evidence type="ECO:0000313" key="4">
    <source>
        <dbReference type="Proteomes" id="UP000678393"/>
    </source>
</evidence>
<dbReference type="GO" id="GO:0048487">
    <property type="term" value="F:beta-tubulin binding"/>
    <property type="evidence" value="ECO:0007669"/>
    <property type="project" value="TreeGrafter"/>
</dbReference>
<dbReference type="PANTHER" id="PTHR20929">
    <property type="entry name" value="LUNG ADENOMA SUSCEPTIBILITY 1-RELATED"/>
    <property type="match status" value="1"/>
</dbReference>